<reference evidence="2" key="1">
    <citation type="journal article" date="2023" name="G3 (Bethesda)">
        <title>Genome assembly and association tests identify interacting loci associated with vigor, precocity, and sex in interspecific pistachio rootstocks.</title>
        <authorList>
            <person name="Palmer W."/>
            <person name="Jacygrad E."/>
            <person name="Sagayaradj S."/>
            <person name="Cavanaugh K."/>
            <person name="Han R."/>
            <person name="Bertier L."/>
            <person name="Beede B."/>
            <person name="Kafkas S."/>
            <person name="Golino D."/>
            <person name="Preece J."/>
            <person name="Michelmore R."/>
        </authorList>
    </citation>
    <scope>NUCLEOTIDE SEQUENCE [LARGE SCALE GENOMIC DNA]</scope>
</reference>
<dbReference type="Proteomes" id="UP001163603">
    <property type="component" value="Chromosome 3"/>
</dbReference>
<evidence type="ECO:0000313" key="1">
    <source>
        <dbReference type="EMBL" id="KAJ0046511.1"/>
    </source>
</evidence>
<accession>A0ACC0Z8E0</accession>
<proteinExistence type="predicted"/>
<name>A0ACC0Z8E0_9ROSI</name>
<sequence>MMQFYVVVQIIFVLDCRCCEYALLILEHWPDALEIQRSVDLYEDFIRCCVADAMSDMLLLLFVIEVDKCHLPLMSQLLPTFLGSSLPTSSPPNFSNGSVEFQHQVPNVIEETTPYGESLCVLFSARKVLKQKKQANVPNLGFGALVSPGREVVPIYVLLSR</sequence>
<gene>
    <name evidence="1" type="ORF">Pint_04227</name>
</gene>
<evidence type="ECO:0000313" key="2">
    <source>
        <dbReference type="Proteomes" id="UP001163603"/>
    </source>
</evidence>
<keyword evidence="2" id="KW-1185">Reference proteome</keyword>
<comment type="caution">
    <text evidence="1">The sequence shown here is derived from an EMBL/GenBank/DDBJ whole genome shotgun (WGS) entry which is preliminary data.</text>
</comment>
<dbReference type="EMBL" id="CM047738">
    <property type="protein sequence ID" value="KAJ0046511.1"/>
    <property type="molecule type" value="Genomic_DNA"/>
</dbReference>
<protein>
    <submittedName>
        <fullName evidence="1">Uncharacterized protein</fullName>
    </submittedName>
</protein>
<organism evidence="1 2">
    <name type="scientific">Pistacia integerrima</name>
    <dbReference type="NCBI Taxonomy" id="434235"/>
    <lineage>
        <taxon>Eukaryota</taxon>
        <taxon>Viridiplantae</taxon>
        <taxon>Streptophyta</taxon>
        <taxon>Embryophyta</taxon>
        <taxon>Tracheophyta</taxon>
        <taxon>Spermatophyta</taxon>
        <taxon>Magnoliopsida</taxon>
        <taxon>eudicotyledons</taxon>
        <taxon>Gunneridae</taxon>
        <taxon>Pentapetalae</taxon>
        <taxon>rosids</taxon>
        <taxon>malvids</taxon>
        <taxon>Sapindales</taxon>
        <taxon>Anacardiaceae</taxon>
        <taxon>Pistacia</taxon>
    </lineage>
</organism>